<dbReference type="EMBL" id="JAVFKD010000010">
    <property type="protein sequence ID" value="KAK5994596.1"/>
    <property type="molecule type" value="Genomic_DNA"/>
</dbReference>
<evidence type="ECO:0000313" key="2">
    <source>
        <dbReference type="Proteomes" id="UP001338125"/>
    </source>
</evidence>
<name>A0ABR0SS89_9HYPO</name>
<dbReference type="Proteomes" id="UP001338125">
    <property type="component" value="Unassembled WGS sequence"/>
</dbReference>
<protein>
    <submittedName>
        <fullName evidence="1">Uncharacterized protein</fullName>
    </submittedName>
</protein>
<gene>
    <name evidence="1" type="ORF">PT974_05075</name>
</gene>
<organism evidence="1 2">
    <name type="scientific">Cladobotryum mycophilum</name>
    <dbReference type="NCBI Taxonomy" id="491253"/>
    <lineage>
        <taxon>Eukaryota</taxon>
        <taxon>Fungi</taxon>
        <taxon>Dikarya</taxon>
        <taxon>Ascomycota</taxon>
        <taxon>Pezizomycotina</taxon>
        <taxon>Sordariomycetes</taxon>
        <taxon>Hypocreomycetidae</taxon>
        <taxon>Hypocreales</taxon>
        <taxon>Hypocreaceae</taxon>
        <taxon>Cladobotryum</taxon>
    </lineage>
</organism>
<proteinExistence type="predicted"/>
<accession>A0ABR0SS89</accession>
<sequence>MEVPINLAATAHSISVNYCFEIEFLVAKQRPEDDPYFAILDRCKDLLVQNNEPVIICCDPDYDLTQRSRFNSEESGDSDRFGYWNLAPSNTARTKKGAPPEYDCLKWALAALRMGLTMHVNSTCRFSVHIEPEGGPLTLLAAKKLTTLVWILEKELLLRLCPNSQGVPLRHVKPIDTRSRIALAHWKGQVETSRPQDPLRAGIMDQYLPPLHDNITHERLHVVWGAATLQELSKGLCCDDGSPSSFAINIYDDDALNGIDPPTVEFRYALWHPYQQLDASNYWIRLAINIFKATAYEGFEFKRYIESIDRTIKGFARGVPSSSRWKILLDKLQLSEDWAGPWEKIVDEYKDGRFLGYPSIDRQPMSNPIEEFEGYP</sequence>
<reference evidence="1 2" key="1">
    <citation type="submission" date="2024-01" db="EMBL/GenBank/DDBJ databases">
        <title>Complete genome of Cladobotryum mycophilum ATHUM6906.</title>
        <authorList>
            <person name="Christinaki A.C."/>
            <person name="Myridakis A.I."/>
            <person name="Kouvelis V.N."/>
        </authorList>
    </citation>
    <scope>NUCLEOTIDE SEQUENCE [LARGE SCALE GENOMIC DNA]</scope>
    <source>
        <strain evidence="1 2">ATHUM6906</strain>
    </source>
</reference>
<comment type="caution">
    <text evidence="1">The sequence shown here is derived from an EMBL/GenBank/DDBJ whole genome shotgun (WGS) entry which is preliminary data.</text>
</comment>
<keyword evidence="2" id="KW-1185">Reference proteome</keyword>
<evidence type="ECO:0000313" key="1">
    <source>
        <dbReference type="EMBL" id="KAK5994596.1"/>
    </source>
</evidence>